<organism evidence="10 11">
    <name type="scientific">Oidiodendron maius (strain Zn)</name>
    <dbReference type="NCBI Taxonomy" id="913774"/>
    <lineage>
        <taxon>Eukaryota</taxon>
        <taxon>Fungi</taxon>
        <taxon>Dikarya</taxon>
        <taxon>Ascomycota</taxon>
        <taxon>Pezizomycotina</taxon>
        <taxon>Leotiomycetes</taxon>
        <taxon>Leotiomycetes incertae sedis</taxon>
        <taxon>Myxotrichaceae</taxon>
        <taxon>Oidiodendron</taxon>
    </lineage>
</organism>
<dbReference type="InParanoid" id="A0A0C3GV27"/>
<dbReference type="EMBL" id="KN832891">
    <property type="protein sequence ID" value="KIM94141.1"/>
    <property type="molecule type" value="Genomic_DNA"/>
</dbReference>
<keyword evidence="11" id="KW-1185">Reference proteome</keyword>
<dbReference type="HOGENOM" id="CLU_005391_5_1_1"/>
<dbReference type="Gene3D" id="3.40.309.10">
    <property type="entry name" value="Aldehyde Dehydrogenase, Chain A, domain 2"/>
    <property type="match status" value="1"/>
</dbReference>
<gene>
    <name evidence="10" type="ORF">OIDMADRAFT_60974</name>
</gene>
<evidence type="ECO:0000259" key="9">
    <source>
        <dbReference type="Pfam" id="PF00171"/>
    </source>
</evidence>
<evidence type="ECO:0000256" key="7">
    <source>
        <dbReference type="PROSITE-ProRule" id="PRU10007"/>
    </source>
</evidence>
<evidence type="ECO:0000256" key="6">
    <source>
        <dbReference type="ARBA" id="ARBA00067047"/>
    </source>
</evidence>
<feature type="domain" description="Aldehyde dehydrogenase" evidence="9">
    <location>
        <begin position="21"/>
        <end position="482"/>
    </location>
</feature>
<feature type="active site" evidence="7">
    <location>
        <position position="260"/>
    </location>
</feature>
<dbReference type="OrthoDB" id="310895at2759"/>
<evidence type="ECO:0000256" key="5">
    <source>
        <dbReference type="ARBA" id="ARBA00052698"/>
    </source>
</evidence>
<evidence type="ECO:0000256" key="8">
    <source>
        <dbReference type="RuleBase" id="RU003345"/>
    </source>
</evidence>
<dbReference type="PANTHER" id="PTHR43353:SF7">
    <property type="entry name" value="SUCCINATE SEMIALDEHYDE DEHYDROGENASE (EUROFUNG)"/>
    <property type="match status" value="1"/>
</dbReference>
<dbReference type="GO" id="GO:0005737">
    <property type="term" value="C:cytoplasm"/>
    <property type="evidence" value="ECO:0007669"/>
    <property type="project" value="TreeGrafter"/>
</dbReference>
<dbReference type="Pfam" id="PF00171">
    <property type="entry name" value="Aldedh"/>
    <property type="match status" value="1"/>
</dbReference>
<dbReference type="Gene3D" id="3.40.605.10">
    <property type="entry name" value="Aldehyde Dehydrogenase, Chain A, domain 1"/>
    <property type="match status" value="1"/>
</dbReference>
<dbReference type="InterPro" id="IPR029510">
    <property type="entry name" value="Ald_DH_CS_GLU"/>
</dbReference>
<name>A0A0C3GV27_OIDMZ</name>
<dbReference type="InterPro" id="IPR015590">
    <property type="entry name" value="Aldehyde_DH_dom"/>
</dbReference>
<comment type="catalytic activity">
    <reaction evidence="5">
        <text>succinate semialdehyde + NAD(+) + H2O = succinate + NADH + 2 H(+)</text>
        <dbReference type="Rhea" id="RHEA:13217"/>
        <dbReference type="ChEBI" id="CHEBI:15377"/>
        <dbReference type="ChEBI" id="CHEBI:15378"/>
        <dbReference type="ChEBI" id="CHEBI:30031"/>
        <dbReference type="ChEBI" id="CHEBI:57540"/>
        <dbReference type="ChEBI" id="CHEBI:57706"/>
        <dbReference type="ChEBI" id="CHEBI:57945"/>
        <dbReference type="EC" id="1.2.1.16"/>
    </reaction>
</comment>
<dbReference type="InterPro" id="IPR016162">
    <property type="entry name" value="Ald_DH_N"/>
</dbReference>
<dbReference type="InterPro" id="IPR016163">
    <property type="entry name" value="Ald_DH_C"/>
</dbReference>
<dbReference type="Proteomes" id="UP000054321">
    <property type="component" value="Unassembled WGS sequence"/>
</dbReference>
<accession>A0A0C3GV27</accession>
<dbReference type="AlphaFoldDB" id="A0A0C3GV27"/>
<evidence type="ECO:0000313" key="11">
    <source>
        <dbReference type="Proteomes" id="UP000054321"/>
    </source>
</evidence>
<evidence type="ECO:0000256" key="1">
    <source>
        <dbReference type="ARBA" id="ARBA00005176"/>
    </source>
</evidence>
<comment type="similarity">
    <text evidence="2 8">Belongs to the aldehyde dehydrogenase family.</text>
</comment>
<reference evidence="11" key="2">
    <citation type="submission" date="2015-01" db="EMBL/GenBank/DDBJ databases">
        <title>Evolutionary Origins and Diversification of the Mycorrhizal Mutualists.</title>
        <authorList>
            <consortium name="DOE Joint Genome Institute"/>
            <consortium name="Mycorrhizal Genomics Consortium"/>
            <person name="Kohler A."/>
            <person name="Kuo A."/>
            <person name="Nagy L.G."/>
            <person name="Floudas D."/>
            <person name="Copeland A."/>
            <person name="Barry K.W."/>
            <person name="Cichocki N."/>
            <person name="Veneault-Fourrey C."/>
            <person name="LaButti K."/>
            <person name="Lindquist E.A."/>
            <person name="Lipzen A."/>
            <person name="Lundell T."/>
            <person name="Morin E."/>
            <person name="Murat C."/>
            <person name="Riley R."/>
            <person name="Ohm R."/>
            <person name="Sun H."/>
            <person name="Tunlid A."/>
            <person name="Henrissat B."/>
            <person name="Grigoriev I.V."/>
            <person name="Hibbett D.S."/>
            <person name="Martin F."/>
        </authorList>
    </citation>
    <scope>NUCLEOTIDE SEQUENCE [LARGE SCALE GENOMIC DNA]</scope>
    <source>
        <strain evidence="11">Zn</strain>
    </source>
</reference>
<dbReference type="FunFam" id="3.40.309.10:FF:000004">
    <property type="entry name" value="Succinate-semialdehyde dehydrogenase I"/>
    <property type="match status" value="1"/>
</dbReference>
<dbReference type="SUPFAM" id="SSF53720">
    <property type="entry name" value="ALDH-like"/>
    <property type="match status" value="1"/>
</dbReference>
<dbReference type="PROSITE" id="PS00687">
    <property type="entry name" value="ALDEHYDE_DEHYDR_GLU"/>
    <property type="match status" value="1"/>
</dbReference>
<dbReference type="STRING" id="913774.A0A0C3GV27"/>
<evidence type="ECO:0000313" key="10">
    <source>
        <dbReference type="EMBL" id="KIM94141.1"/>
    </source>
</evidence>
<dbReference type="CDD" id="cd07103">
    <property type="entry name" value="ALDH_F5_SSADH_GabD"/>
    <property type="match status" value="1"/>
</dbReference>
<keyword evidence="3 8" id="KW-0560">Oxidoreductase</keyword>
<comment type="pathway">
    <text evidence="1">Amino-acid degradation; 4-aminobutanoate degradation.</text>
</comment>
<evidence type="ECO:0000256" key="3">
    <source>
        <dbReference type="ARBA" id="ARBA00023002"/>
    </source>
</evidence>
<comment type="catalytic activity">
    <reaction evidence="4">
        <text>succinate semialdehyde + NADP(+) + H2O = succinate + NADPH + 2 H(+)</text>
        <dbReference type="Rhea" id="RHEA:13213"/>
        <dbReference type="ChEBI" id="CHEBI:15377"/>
        <dbReference type="ChEBI" id="CHEBI:15378"/>
        <dbReference type="ChEBI" id="CHEBI:30031"/>
        <dbReference type="ChEBI" id="CHEBI:57706"/>
        <dbReference type="ChEBI" id="CHEBI:57783"/>
        <dbReference type="ChEBI" id="CHEBI:58349"/>
        <dbReference type="EC" id="1.2.1.16"/>
    </reaction>
</comment>
<sequence length="490" mass="52599">MARKFNNPSLFITKEHVNYEWLDSSRPRQDFPVINPSTGETITILPDMDAQDVTLAARHSAAAFQSWKVLSAKSRGKTIREWASLILANVDDLAVLITLENGKPLPESKGEVAAAAGYLEFYAGEAERVYGDVIPFSTAASRSFVIKQPIGVVACLTPWNLPLAMIARKAGGAIAAGCATIVKPAGETSLIALAMAYLGKQAGIPDGVFNVIVTLAHLTAVGKALCEDPIIRKISFTGSTPVGKMLMQQSAGSLKKLSLELGGNAPCIVFDDCDVQDALQTVVTAKLRNAGQTCISPNRIFVQRGIYEMWTERMVEAFKRFAVGDGFANGVKIGPLTVPRGIEKAQRHVDDAVSKGARVLLGGKAVPGNGYFFEPTVIADMTSDMLSHEEESFAPIAQLYPFDTEDQVIEMANNSDFGLGSYVCTKDIARMWRVAEKLETGMVGVNTASIASGELPFGGVKQSGFGREGGKWGLNEFMVTKLITVAVPQE</sequence>
<evidence type="ECO:0000256" key="2">
    <source>
        <dbReference type="ARBA" id="ARBA00009986"/>
    </source>
</evidence>
<evidence type="ECO:0000256" key="4">
    <source>
        <dbReference type="ARBA" id="ARBA00050387"/>
    </source>
</evidence>
<protein>
    <recommendedName>
        <fullName evidence="6">succinate-semialdehyde dehydrogenase [NAD(P)(+)]</fullName>
        <ecNumber evidence="6">1.2.1.16</ecNumber>
    </recommendedName>
</protein>
<proteinExistence type="inferred from homology"/>
<reference evidence="10 11" key="1">
    <citation type="submission" date="2014-04" db="EMBL/GenBank/DDBJ databases">
        <authorList>
            <consortium name="DOE Joint Genome Institute"/>
            <person name="Kuo A."/>
            <person name="Martino E."/>
            <person name="Perotto S."/>
            <person name="Kohler A."/>
            <person name="Nagy L.G."/>
            <person name="Floudas D."/>
            <person name="Copeland A."/>
            <person name="Barry K.W."/>
            <person name="Cichocki N."/>
            <person name="Veneault-Fourrey C."/>
            <person name="LaButti K."/>
            <person name="Lindquist E.A."/>
            <person name="Lipzen A."/>
            <person name="Lundell T."/>
            <person name="Morin E."/>
            <person name="Murat C."/>
            <person name="Sun H."/>
            <person name="Tunlid A."/>
            <person name="Henrissat B."/>
            <person name="Grigoriev I.V."/>
            <person name="Hibbett D.S."/>
            <person name="Martin F."/>
            <person name="Nordberg H.P."/>
            <person name="Cantor M.N."/>
            <person name="Hua S.X."/>
        </authorList>
    </citation>
    <scope>NUCLEOTIDE SEQUENCE [LARGE SCALE GENOMIC DNA]</scope>
    <source>
        <strain evidence="10 11">Zn</strain>
    </source>
</reference>
<dbReference type="GO" id="GO:0009450">
    <property type="term" value="P:gamma-aminobutyric acid catabolic process"/>
    <property type="evidence" value="ECO:0007669"/>
    <property type="project" value="TreeGrafter"/>
</dbReference>
<dbReference type="PANTHER" id="PTHR43353">
    <property type="entry name" value="SUCCINATE-SEMIALDEHYDE DEHYDROGENASE, MITOCHONDRIAL"/>
    <property type="match status" value="1"/>
</dbReference>
<dbReference type="InterPro" id="IPR016161">
    <property type="entry name" value="Ald_DH/histidinol_DH"/>
</dbReference>
<dbReference type="GO" id="GO:0004777">
    <property type="term" value="F:succinate-semialdehyde dehydrogenase (NAD+) activity"/>
    <property type="evidence" value="ECO:0007669"/>
    <property type="project" value="TreeGrafter"/>
</dbReference>
<dbReference type="EC" id="1.2.1.16" evidence="6"/>
<dbReference type="FunFam" id="3.40.605.10:FF:000005">
    <property type="entry name" value="Succinate-semialdehyde dehydrogenase I"/>
    <property type="match status" value="1"/>
</dbReference>
<dbReference type="InterPro" id="IPR050740">
    <property type="entry name" value="Aldehyde_DH_Superfamily"/>
</dbReference>